<protein>
    <recommendedName>
        <fullName evidence="2">GIY-YIG domain-containing protein</fullName>
    </recommendedName>
</protein>
<proteinExistence type="predicted"/>
<feature type="non-terminal residue" evidence="1">
    <location>
        <position position="1"/>
    </location>
</feature>
<sequence>NKLKNNLVEGTLVVYIGKAGGSNSRATLHSRLKQYMRFGEGEPVGHWGGRLIWQLKNHRELTICYKTLPNSEPREEEKKLILEFESIHGNIPFANLAH</sequence>
<evidence type="ECO:0000313" key="1">
    <source>
        <dbReference type="EMBL" id="SVD91557.1"/>
    </source>
</evidence>
<dbReference type="EMBL" id="UINC01181724">
    <property type="protein sequence ID" value="SVD91557.1"/>
    <property type="molecule type" value="Genomic_DNA"/>
</dbReference>
<evidence type="ECO:0008006" key="2">
    <source>
        <dbReference type="Google" id="ProtNLM"/>
    </source>
</evidence>
<reference evidence="1" key="1">
    <citation type="submission" date="2018-05" db="EMBL/GenBank/DDBJ databases">
        <authorList>
            <person name="Lanie J.A."/>
            <person name="Ng W.-L."/>
            <person name="Kazmierczak K.M."/>
            <person name="Andrzejewski T.M."/>
            <person name="Davidsen T.M."/>
            <person name="Wayne K.J."/>
            <person name="Tettelin H."/>
            <person name="Glass J.I."/>
            <person name="Rusch D."/>
            <person name="Podicherti R."/>
            <person name="Tsui H.-C.T."/>
            <person name="Winkler M.E."/>
        </authorList>
    </citation>
    <scope>NUCLEOTIDE SEQUENCE</scope>
</reference>
<name>A0A382Z7S7_9ZZZZ</name>
<dbReference type="AlphaFoldDB" id="A0A382Z7S7"/>
<accession>A0A382Z7S7</accession>
<organism evidence="1">
    <name type="scientific">marine metagenome</name>
    <dbReference type="NCBI Taxonomy" id="408172"/>
    <lineage>
        <taxon>unclassified sequences</taxon>
        <taxon>metagenomes</taxon>
        <taxon>ecological metagenomes</taxon>
    </lineage>
</organism>
<gene>
    <name evidence="1" type="ORF">METZ01_LOCUS444411</name>
</gene>